<name>A0A168QUW4_ABSGL</name>
<dbReference type="Proteomes" id="UP000078561">
    <property type="component" value="Unassembled WGS sequence"/>
</dbReference>
<dbReference type="CDD" id="cd06578">
    <property type="entry name" value="HemD"/>
    <property type="match status" value="1"/>
</dbReference>
<evidence type="ECO:0000259" key="1">
    <source>
        <dbReference type="Pfam" id="PF02602"/>
    </source>
</evidence>
<dbReference type="STRING" id="4829.A0A168QUW4"/>
<dbReference type="FunCoup" id="A0A168QUW4">
    <property type="interactions" value="405"/>
</dbReference>
<dbReference type="EMBL" id="LT554468">
    <property type="protein sequence ID" value="SAM05590.1"/>
    <property type="molecule type" value="Genomic_DNA"/>
</dbReference>
<reference evidence="2" key="1">
    <citation type="submission" date="2016-04" db="EMBL/GenBank/DDBJ databases">
        <authorList>
            <person name="Evans L.H."/>
            <person name="Alamgir A."/>
            <person name="Owens N."/>
            <person name="Weber N.D."/>
            <person name="Virtaneva K."/>
            <person name="Barbian K."/>
            <person name="Babar A."/>
            <person name="Rosenke K."/>
        </authorList>
    </citation>
    <scope>NUCLEOTIDE SEQUENCE [LARGE SCALE GENOMIC DNA]</scope>
    <source>
        <strain evidence="2">CBS 101.48</strain>
    </source>
</reference>
<accession>A0A168QUW4</accession>
<dbReference type="Gene3D" id="3.40.50.10090">
    <property type="match status" value="2"/>
</dbReference>
<dbReference type="InterPro" id="IPR003754">
    <property type="entry name" value="4pyrrol_synth_uPrphyn_synth"/>
</dbReference>
<evidence type="ECO:0000313" key="2">
    <source>
        <dbReference type="EMBL" id="SAM05590.1"/>
    </source>
</evidence>
<feature type="domain" description="Tetrapyrrole biosynthesis uroporphyrinogen III synthase" evidence="1">
    <location>
        <begin position="12"/>
        <end position="242"/>
    </location>
</feature>
<dbReference type="GO" id="GO:0004852">
    <property type="term" value="F:uroporphyrinogen-III synthase activity"/>
    <property type="evidence" value="ECO:0007669"/>
    <property type="project" value="InterPro"/>
</dbReference>
<dbReference type="SUPFAM" id="SSF69618">
    <property type="entry name" value="HemD-like"/>
    <property type="match status" value="1"/>
</dbReference>
<dbReference type="PANTHER" id="PTHR12390">
    <property type="entry name" value="UROPORPHYRINOGEN III SYNTHASE"/>
    <property type="match status" value="1"/>
</dbReference>
<dbReference type="Pfam" id="PF02602">
    <property type="entry name" value="HEM4"/>
    <property type="match status" value="1"/>
</dbReference>
<dbReference type="UniPathway" id="UPA00251">
    <property type="reaction ID" value="UER00320"/>
</dbReference>
<dbReference type="GO" id="GO:0006780">
    <property type="term" value="P:uroporphyrinogen III biosynthetic process"/>
    <property type="evidence" value="ECO:0007669"/>
    <property type="project" value="InterPro"/>
</dbReference>
<keyword evidence="3" id="KW-1185">Reference proteome</keyword>
<organism evidence="2">
    <name type="scientific">Absidia glauca</name>
    <name type="common">Pin mould</name>
    <dbReference type="NCBI Taxonomy" id="4829"/>
    <lineage>
        <taxon>Eukaryota</taxon>
        <taxon>Fungi</taxon>
        <taxon>Fungi incertae sedis</taxon>
        <taxon>Mucoromycota</taxon>
        <taxon>Mucoromycotina</taxon>
        <taxon>Mucoromycetes</taxon>
        <taxon>Mucorales</taxon>
        <taxon>Cunninghamellaceae</taxon>
        <taxon>Absidia</taxon>
    </lineage>
</organism>
<gene>
    <name evidence="2" type="primary">ABSGL_11465.1 scaffold 12295</name>
</gene>
<dbReference type="InParanoid" id="A0A168QUW4"/>
<protein>
    <recommendedName>
        <fullName evidence="1">Tetrapyrrole biosynthesis uroporphyrinogen III synthase domain-containing protein</fullName>
    </recommendedName>
</protein>
<dbReference type="AlphaFoldDB" id="A0A168QUW4"/>
<dbReference type="OMA" id="DPYCQQL"/>
<dbReference type="OrthoDB" id="5595751at2759"/>
<evidence type="ECO:0000313" key="3">
    <source>
        <dbReference type="Proteomes" id="UP000078561"/>
    </source>
</evidence>
<dbReference type="PANTHER" id="PTHR12390:SF0">
    <property type="entry name" value="UROPORPHYRINOGEN-III SYNTHASE"/>
    <property type="match status" value="1"/>
</dbReference>
<proteinExistence type="predicted"/>
<dbReference type="GO" id="GO:0005829">
    <property type="term" value="C:cytosol"/>
    <property type="evidence" value="ECO:0007669"/>
    <property type="project" value="TreeGrafter"/>
</dbReference>
<dbReference type="InterPro" id="IPR036108">
    <property type="entry name" value="4pyrrol_syn_uPrphyn_synt_sf"/>
</dbReference>
<sequence>MQVCFFKAHSEDYQTRTELHGYGARFIPVLDQTYTSEPLTRLLAQGPATISGIIITSQRSVTTLAQSCQLLDSQQCQAWQGIPLYIVGETTTKKLQSTLDQRLFFLPNQPPPVIVTTDHASALADQLLQQQQKQHLLFLAGDKRRDDLPNRLCKGGYKLTEIQTYETCRHPDLPRLLQDHAPQQQDWSVFFSPSGVDYFLSLRPDPSTKIAAIGNTTASHLQKLGYKVHAVARKPDAPHLLESMIEYDQNSIVD</sequence>
<dbReference type="InterPro" id="IPR039793">
    <property type="entry name" value="UROS/Hem4"/>
</dbReference>
<dbReference type="GO" id="GO:0006782">
    <property type="term" value="P:protoporphyrinogen IX biosynthetic process"/>
    <property type="evidence" value="ECO:0007669"/>
    <property type="project" value="UniProtKB-UniPathway"/>
</dbReference>